<proteinExistence type="predicted"/>
<dbReference type="STRING" id="157652.A0A371GI95"/>
<dbReference type="PANTHER" id="PTHR11439">
    <property type="entry name" value="GAG-POL-RELATED RETROTRANSPOSON"/>
    <property type="match status" value="1"/>
</dbReference>
<protein>
    <recommendedName>
        <fullName evidence="3">Copia protein</fullName>
    </recommendedName>
</protein>
<evidence type="ECO:0008006" key="3">
    <source>
        <dbReference type="Google" id="ProtNLM"/>
    </source>
</evidence>
<feature type="non-terminal residue" evidence="1">
    <location>
        <position position="1"/>
    </location>
</feature>
<dbReference type="OrthoDB" id="1421472at2759"/>
<name>A0A371GI95_MUCPR</name>
<evidence type="ECO:0000313" key="2">
    <source>
        <dbReference type="Proteomes" id="UP000257109"/>
    </source>
</evidence>
<organism evidence="1 2">
    <name type="scientific">Mucuna pruriens</name>
    <name type="common">Velvet bean</name>
    <name type="synonym">Dolichos pruriens</name>
    <dbReference type="NCBI Taxonomy" id="157652"/>
    <lineage>
        <taxon>Eukaryota</taxon>
        <taxon>Viridiplantae</taxon>
        <taxon>Streptophyta</taxon>
        <taxon>Embryophyta</taxon>
        <taxon>Tracheophyta</taxon>
        <taxon>Spermatophyta</taxon>
        <taxon>Magnoliopsida</taxon>
        <taxon>eudicotyledons</taxon>
        <taxon>Gunneridae</taxon>
        <taxon>Pentapetalae</taxon>
        <taxon>rosids</taxon>
        <taxon>fabids</taxon>
        <taxon>Fabales</taxon>
        <taxon>Fabaceae</taxon>
        <taxon>Papilionoideae</taxon>
        <taxon>50 kb inversion clade</taxon>
        <taxon>NPAAA clade</taxon>
        <taxon>indigoferoid/millettioid clade</taxon>
        <taxon>Phaseoleae</taxon>
        <taxon>Mucuna</taxon>
    </lineage>
</organism>
<reference evidence="1" key="1">
    <citation type="submission" date="2018-05" db="EMBL/GenBank/DDBJ databases">
        <title>Draft genome of Mucuna pruriens seed.</title>
        <authorList>
            <person name="Nnadi N.E."/>
            <person name="Vos R."/>
            <person name="Hasami M.H."/>
            <person name="Devisetty U.K."/>
            <person name="Aguiy J.C."/>
        </authorList>
    </citation>
    <scope>NUCLEOTIDE SEQUENCE [LARGE SCALE GENOMIC DNA]</scope>
    <source>
        <strain evidence="1">JCA_2017</strain>
    </source>
</reference>
<dbReference type="PANTHER" id="PTHR11439:SF515">
    <property type="entry name" value="GAG-POL POLYPROTEIN"/>
    <property type="match status" value="1"/>
</dbReference>
<dbReference type="AlphaFoldDB" id="A0A371GI95"/>
<keyword evidence="2" id="KW-1185">Reference proteome</keyword>
<dbReference type="Proteomes" id="UP000257109">
    <property type="component" value="Unassembled WGS sequence"/>
</dbReference>
<gene>
    <name evidence="1" type="ORF">CR513_27891</name>
</gene>
<evidence type="ECO:0000313" key="1">
    <source>
        <dbReference type="EMBL" id="RDX90264.1"/>
    </source>
</evidence>
<dbReference type="CDD" id="cd09272">
    <property type="entry name" value="RNase_HI_RT_Ty1"/>
    <property type="match status" value="1"/>
</dbReference>
<comment type="caution">
    <text evidence="1">The sequence shown here is derived from an EMBL/GenBank/DDBJ whole genome shotgun (WGS) entry which is preliminary data.</text>
</comment>
<dbReference type="EMBL" id="QJKJ01005443">
    <property type="protein sequence ID" value="RDX90264.1"/>
    <property type="molecule type" value="Genomic_DNA"/>
</dbReference>
<accession>A0A371GI95</accession>
<sequence>MCRGWLILESYFQRKKLLKNKNWLGILIQIGVETSRIEKALQNIFFYEGAPISWSSTKEPVVALSSYEAEYIAAYETACQANSKKVKLLLVDNKSVIDLARHPTTHGRSKHIDTRFHFLREQVSNEKLQIEHCRTEIQFADIFTKALKREKFRDVNVQLYEEWLVKRDSHNDKIALSTFFKYLEESKELTYNGRPILYNVGFDS</sequence>